<evidence type="ECO:0000259" key="1">
    <source>
        <dbReference type="Pfam" id="PF00483"/>
    </source>
</evidence>
<dbReference type="Gene3D" id="3.90.550.10">
    <property type="entry name" value="Spore Coat Polysaccharide Biosynthesis Protein SpsA, Chain A"/>
    <property type="match status" value="1"/>
</dbReference>
<dbReference type="PANTHER" id="PTHR22572">
    <property type="entry name" value="SUGAR-1-PHOSPHATE GUANYL TRANSFERASE"/>
    <property type="match status" value="1"/>
</dbReference>
<accession>A0A856MAF5</accession>
<dbReference type="InterPro" id="IPR029044">
    <property type="entry name" value="Nucleotide-diphossugar_trans"/>
</dbReference>
<organism evidence="2 3">
    <name type="scientific">Brasilonema sennae CENA114</name>
    <dbReference type="NCBI Taxonomy" id="415709"/>
    <lineage>
        <taxon>Bacteria</taxon>
        <taxon>Bacillati</taxon>
        <taxon>Cyanobacteriota</taxon>
        <taxon>Cyanophyceae</taxon>
        <taxon>Nostocales</taxon>
        <taxon>Scytonemataceae</taxon>
        <taxon>Brasilonema</taxon>
        <taxon>Bromeliae group (in: Brasilonema)</taxon>
    </lineage>
</organism>
<sequence length="268" mass="30571">MGVFSQDKLCASEYMERRSWLMFDQAVILAGGRGTRLAPLTDTLPKVMAPVHGHPFLEYQIMYLLRQGITSILLLVGYRWKQIWDYFGDGSKWGVDIKYSQELTPYGTAGCLSHAYPQLRDSFVVIYGDSFLPCDYALMFKCATEHAPTAFMTVYPNRGELPVPNNVQVDSEGYVQQYLKDKPELKFDYVDAGVLLLHRHHVAAFPQHLPSSLEEDIFPRLVASGMIRAFVSEQRFYDIGTPDRLDVFRQDVTKFFDLSNFRVGSGLL</sequence>
<evidence type="ECO:0000313" key="3">
    <source>
        <dbReference type="Proteomes" id="UP000503129"/>
    </source>
</evidence>
<dbReference type="Pfam" id="PF00483">
    <property type="entry name" value="NTP_transferase"/>
    <property type="match status" value="1"/>
</dbReference>
<feature type="domain" description="Nucleotidyl transferase" evidence="1">
    <location>
        <begin position="26"/>
        <end position="245"/>
    </location>
</feature>
<dbReference type="AlphaFoldDB" id="A0A856MAF5"/>
<keyword evidence="3" id="KW-1185">Reference proteome</keyword>
<evidence type="ECO:0000313" key="2">
    <source>
        <dbReference type="EMBL" id="QDL08123.1"/>
    </source>
</evidence>
<reference evidence="2 3" key="1">
    <citation type="submission" date="2018-06" db="EMBL/GenBank/DDBJ databases">
        <title>Comparative genomics of Brasilonema spp. strains.</title>
        <authorList>
            <person name="Alvarenga D.O."/>
            <person name="Fiore M.F."/>
            <person name="Varani A.M."/>
        </authorList>
    </citation>
    <scope>NUCLEOTIDE SEQUENCE [LARGE SCALE GENOMIC DNA]</scope>
    <source>
        <strain evidence="2 3">CENA114</strain>
    </source>
</reference>
<dbReference type="InterPro" id="IPR005835">
    <property type="entry name" value="NTP_transferase_dom"/>
</dbReference>
<dbReference type="KEGG" id="bsen:DP114_09615"/>
<proteinExistence type="predicted"/>
<dbReference type="EMBL" id="CP030118">
    <property type="protein sequence ID" value="QDL08123.1"/>
    <property type="molecule type" value="Genomic_DNA"/>
</dbReference>
<name>A0A856MAF5_9CYAN</name>
<dbReference type="SUPFAM" id="SSF53448">
    <property type="entry name" value="Nucleotide-diphospho-sugar transferases"/>
    <property type="match status" value="1"/>
</dbReference>
<dbReference type="InterPro" id="IPR050486">
    <property type="entry name" value="Mannose-1P_guanyltransferase"/>
</dbReference>
<protein>
    <recommendedName>
        <fullName evidence="1">Nucleotidyl transferase domain-containing protein</fullName>
    </recommendedName>
</protein>
<dbReference type="Proteomes" id="UP000503129">
    <property type="component" value="Chromosome"/>
</dbReference>
<gene>
    <name evidence="2" type="ORF">DP114_09615</name>
</gene>